<protein>
    <submittedName>
        <fullName evidence="7">C40 family peptidase</fullName>
    </submittedName>
</protein>
<dbReference type="Pfam" id="PF00877">
    <property type="entry name" value="NLPC_P60"/>
    <property type="match status" value="1"/>
</dbReference>
<comment type="caution">
    <text evidence="7">The sequence shown here is derived from an EMBL/GenBank/DDBJ whole genome shotgun (WGS) entry which is preliminary data.</text>
</comment>
<organism evidence="7 8">
    <name type="scientific">Lysobacter panacisoli</name>
    <dbReference type="NCBI Taxonomy" id="1255263"/>
    <lineage>
        <taxon>Bacteria</taxon>
        <taxon>Pseudomonadati</taxon>
        <taxon>Pseudomonadota</taxon>
        <taxon>Gammaproteobacteria</taxon>
        <taxon>Lysobacterales</taxon>
        <taxon>Lysobacteraceae</taxon>
        <taxon>Lysobacter</taxon>
    </lineage>
</organism>
<evidence type="ECO:0000259" key="6">
    <source>
        <dbReference type="PROSITE" id="PS51935"/>
    </source>
</evidence>
<dbReference type="Proteomes" id="UP001501083">
    <property type="component" value="Unassembled WGS sequence"/>
</dbReference>
<dbReference type="SUPFAM" id="SSF54001">
    <property type="entry name" value="Cysteine proteinases"/>
    <property type="match status" value="1"/>
</dbReference>
<sequence>MPNQHLGHDAASTRPNRTPVRFVVAAALALLAAPAFAQQMPSSSLAGDSADGPAPVANTTLPEAMSLSDRALLLATDLNRLLVPAASAGDPVASLPTEQQGKIKTVLQRAMALLGTPYRWGGSDPDKGFDCSGLVGYVFRNALGIELPRVSREMAKSGELVSDKAKLAAGDLVFFGRRGRVDHVGIYVGEGRFVHAPSRGKDVQVSSLDTGYWSGKFMQARRLDGI</sequence>
<feature type="signal peptide" evidence="5">
    <location>
        <begin position="1"/>
        <end position="37"/>
    </location>
</feature>
<evidence type="ECO:0000256" key="3">
    <source>
        <dbReference type="ARBA" id="ARBA00022801"/>
    </source>
</evidence>
<dbReference type="PROSITE" id="PS51935">
    <property type="entry name" value="NLPC_P60"/>
    <property type="match status" value="1"/>
</dbReference>
<dbReference type="InterPro" id="IPR051202">
    <property type="entry name" value="Peptidase_C40"/>
</dbReference>
<dbReference type="InterPro" id="IPR000064">
    <property type="entry name" value="NLP_P60_dom"/>
</dbReference>
<evidence type="ECO:0000313" key="7">
    <source>
        <dbReference type="EMBL" id="GAA5080323.1"/>
    </source>
</evidence>
<keyword evidence="2" id="KW-0645">Protease</keyword>
<dbReference type="Gene3D" id="3.90.1720.10">
    <property type="entry name" value="endopeptidase domain like (from Nostoc punctiforme)"/>
    <property type="match status" value="1"/>
</dbReference>
<keyword evidence="4" id="KW-0788">Thiol protease</keyword>
<accession>A0ABP9LNZ5</accession>
<dbReference type="RefSeq" id="WP_158982193.1">
    <property type="nucleotide sequence ID" value="NZ_BAABKY010000004.1"/>
</dbReference>
<comment type="similarity">
    <text evidence="1">Belongs to the peptidase C40 family.</text>
</comment>
<dbReference type="EMBL" id="BAABKY010000004">
    <property type="protein sequence ID" value="GAA5080323.1"/>
    <property type="molecule type" value="Genomic_DNA"/>
</dbReference>
<reference evidence="8" key="1">
    <citation type="journal article" date="2019" name="Int. J. Syst. Evol. Microbiol.">
        <title>The Global Catalogue of Microorganisms (GCM) 10K type strain sequencing project: providing services to taxonomists for standard genome sequencing and annotation.</title>
        <authorList>
            <consortium name="The Broad Institute Genomics Platform"/>
            <consortium name="The Broad Institute Genome Sequencing Center for Infectious Disease"/>
            <person name="Wu L."/>
            <person name="Ma J."/>
        </authorList>
    </citation>
    <scope>NUCLEOTIDE SEQUENCE [LARGE SCALE GENOMIC DNA]</scope>
    <source>
        <strain evidence="8">JCM 19212</strain>
    </source>
</reference>
<evidence type="ECO:0000256" key="5">
    <source>
        <dbReference type="SAM" id="SignalP"/>
    </source>
</evidence>
<evidence type="ECO:0000256" key="1">
    <source>
        <dbReference type="ARBA" id="ARBA00007074"/>
    </source>
</evidence>
<dbReference type="PANTHER" id="PTHR47053">
    <property type="entry name" value="MUREIN DD-ENDOPEPTIDASE MEPH-RELATED"/>
    <property type="match status" value="1"/>
</dbReference>
<name>A0ABP9LNZ5_9GAMM</name>
<dbReference type="InterPro" id="IPR038765">
    <property type="entry name" value="Papain-like_cys_pep_sf"/>
</dbReference>
<dbReference type="PANTHER" id="PTHR47053:SF1">
    <property type="entry name" value="MUREIN DD-ENDOPEPTIDASE MEPH-RELATED"/>
    <property type="match status" value="1"/>
</dbReference>
<keyword evidence="5" id="KW-0732">Signal</keyword>
<evidence type="ECO:0000256" key="2">
    <source>
        <dbReference type="ARBA" id="ARBA00022670"/>
    </source>
</evidence>
<gene>
    <name evidence="7" type="ORF">GCM10025759_29410</name>
</gene>
<keyword evidence="8" id="KW-1185">Reference proteome</keyword>
<feature type="domain" description="NlpC/P60" evidence="6">
    <location>
        <begin position="100"/>
        <end position="224"/>
    </location>
</feature>
<keyword evidence="3" id="KW-0378">Hydrolase</keyword>
<feature type="chain" id="PRO_5046769276" evidence="5">
    <location>
        <begin position="38"/>
        <end position="226"/>
    </location>
</feature>
<evidence type="ECO:0000313" key="8">
    <source>
        <dbReference type="Proteomes" id="UP001501083"/>
    </source>
</evidence>
<proteinExistence type="inferred from homology"/>
<evidence type="ECO:0000256" key="4">
    <source>
        <dbReference type="ARBA" id="ARBA00022807"/>
    </source>
</evidence>